<dbReference type="Proteomes" id="UP000237000">
    <property type="component" value="Unassembled WGS sequence"/>
</dbReference>
<organism evidence="3 4">
    <name type="scientific">Trema orientale</name>
    <name type="common">Charcoal tree</name>
    <name type="synonym">Celtis orientalis</name>
    <dbReference type="NCBI Taxonomy" id="63057"/>
    <lineage>
        <taxon>Eukaryota</taxon>
        <taxon>Viridiplantae</taxon>
        <taxon>Streptophyta</taxon>
        <taxon>Embryophyta</taxon>
        <taxon>Tracheophyta</taxon>
        <taxon>Spermatophyta</taxon>
        <taxon>Magnoliopsida</taxon>
        <taxon>eudicotyledons</taxon>
        <taxon>Gunneridae</taxon>
        <taxon>Pentapetalae</taxon>
        <taxon>rosids</taxon>
        <taxon>fabids</taxon>
        <taxon>Rosales</taxon>
        <taxon>Cannabaceae</taxon>
        <taxon>Trema</taxon>
    </lineage>
</organism>
<proteinExistence type="predicted"/>
<evidence type="ECO:0000259" key="2">
    <source>
        <dbReference type="PROSITE" id="PS51934"/>
    </source>
</evidence>
<dbReference type="Pfam" id="PF04970">
    <property type="entry name" value="LRAT"/>
    <property type="match status" value="1"/>
</dbReference>
<dbReference type="PROSITE" id="PS51934">
    <property type="entry name" value="LRAT"/>
    <property type="match status" value="1"/>
</dbReference>
<reference evidence="4" key="1">
    <citation type="submission" date="2016-06" db="EMBL/GenBank/DDBJ databases">
        <title>Parallel loss of symbiosis genes in relatives of nitrogen-fixing non-legume Parasponia.</title>
        <authorList>
            <person name="Van Velzen R."/>
            <person name="Holmer R."/>
            <person name="Bu F."/>
            <person name="Rutten L."/>
            <person name="Van Zeijl A."/>
            <person name="Liu W."/>
            <person name="Santuari L."/>
            <person name="Cao Q."/>
            <person name="Sharma T."/>
            <person name="Shen D."/>
            <person name="Roswanjaya Y."/>
            <person name="Wardhani T."/>
            <person name="Kalhor M.S."/>
            <person name="Jansen J."/>
            <person name="Van den Hoogen J."/>
            <person name="Gungor B."/>
            <person name="Hartog M."/>
            <person name="Hontelez J."/>
            <person name="Verver J."/>
            <person name="Yang W.-C."/>
            <person name="Schijlen E."/>
            <person name="Repin R."/>
            <person name="Schilthuizen M."/>
            <person name="Schranz E."/>
            <person name="Heidstra R."/>
            <person name="Miyata K."/>
            <person name="Fedorova E."/>
            <person name="Kohlen W."/>
            <person name="Bisseling T."/>
            <person name="Smit S."/>
            <person name="Geurts R."/>
        </authorList>
    </citation>
    <scope>NUCLEOTIDE SEQUENCE [LARGE SCALE GENOMIC DNA]</scope>
    <source>
        <strain evidence="4">cv. RG33-2</strain>
    </source>
</reference>
<keyword evidence="4" id="KW-1185">Reference proteome</keyword>
<protein>
    <submittedName>
        <fullName evidence="3">Endopeptidase, NLPC/P60 domain containing protein</fullName>
    </submittedName>
</protein>
<evidence type="ECO:0000313" key="3">
    <source>
        <dbReference type="EMBL" id="PON36847.1"/>
    </source>
</evidence>
<dbReference type="Gene3D" id="3.90.1720.10">
    <property type="entry name" value="endopeptidase domain like (from Nostoc punctiforme)"/>
    <property type="match status" value="1"/>
</dbReference>
<dbReference type="PANTHER" id="PTHR46137:SF3">
    <property type="entry name" value="OS05G0310600 PROTEIN"/>
    <property type="match status" value="1"/>
</dbReference>
<name>A0A2P5AJZ1_TREOI</name>
<dbReference type="PANTHER" id="PTHR46137">
    <property type="entry name" value="OS05G0310600 PROTEIN"/>
    <property type="match status" value="1"/>
</dbReference>
<dbReference type="AlphaFoldDB" id="A0A2P5AJZ1"/>
<dbReference type="InterPro" id="IPR007053">
    <property type="entry name" value="LRAT_dom"/>
</dbReference>
<accession>A0A2P5AJZ1</accession>
<feature type="domain" description="LRAT" evidence="2">
    <location>
        <begin position="20"/>
        <end position="179"/>
    </location>
</feature>
<feature type="transmembrane region" description="Helical" evidence="1">
    <location>
        <begin position="207"/>
        <end position="226"/>
    </location>
</feature>
<gene>
    <name evidence="3" type="ORF">TorRG33x02_348570</name>
</gene>
<dbReference type="InParanoid" id="A0A2P5AJZ1"/>
<sequence>MGVLSNKIDRKQLKPGDHIYSWRLAYLYAHHGIYTGDGKVIHFTRGAAEETGSSSTRSIIDQVITFNPHPLSHPSTNGTPCPTCGYQKKHAGVVSSCLDCFLWGGDLYLFEYGVCAALFLAKARGGTCSLAASDPVEDVLHRAYYLLRNNGGFGVYDLFENNCEDFAMYCKTGLLGVMSTSIGVGTSGQAASLLAATGSVVSSSLQLLTVASFAGFAAFGFGMYCVSRLVSDVGVRCDVTKVKVERLVASSASAADFERLKGKESDAINHYRDECRELA</sequence>
<keyword evidence="1" id="KW-0472">Membrane</keyword>
<dbReference type="EMBL" id="JXTC01000812">
    <property type="protein sequence ID" value="PON36847.1"/>
    <property type="molecule type" value="Genomic_DNA"/>
</dbReference>
<keyword evidence="1" id="KW-1133">Transmembrane helix</keyword>
<keyword evidence="1" id="KW-0812">Transmembrane</keyword>
<dbReference type="OrthoDB" id="421951at2759"/>
<evidence type="ECO:0000313" key="4">
    <source>
        <dbReference type="Proteomes" id="UP000237000"/>
    </source>
</evidence>
<comment type="caution">
    <text evidence="3">The sequence shown here is derived from an EMBL/GenBank/DDBJ whole genome shotgun (WGS) entry which is preliminary data.</text>
</comment>
<dbReference type="STRING" id="63057.A0A2P5AJZ1"/>
<evidence type="ECO:0000256" key="1">
    <source>
        <dbReference type="SAM" id="Phobius"/>
    </source>
</evidence>